<evidence type="ECO:0000313" key="3">
    <source>
        <dbReference type="Proteomes" id="UP000019155"/>
    </source>
</evidence>
<proteinExistence type="predicted"/>
<dbReference type="Proteomes" id="UP000019155">
    <property type="component" value="Unassembled WGS sequence"/>
</dbReference>
<dbReference type="Gene3D" id="3.40.50.1820">
    <property type="entry name" value="alpha/beta hydrolase"/>
    <property type="match status" value="1"/>
</dbReference>
<dbReference type="GO" id="GO:0016787">
    <property type="term" value="F:hydrolase activity"/>
    <property type="evidence" value="ECO:0007669"/>
    <property type="project" value="UniProtKB-KW"/>
</dbReference>
<dbReference type="eggNOG" id="COG1073">
    <property type="taxonomic scope" value="Bacteria"/>
</dbReference>
<organism evidence="2 3">
    <name type="scientific">Bifidobacterium moukalabense DSM 27321</name>
    <dbReference type="NCBI Taxonomy" id="1435051"/>
    <lineage>
        <taxon>Bacteria</taxon>
        <taxon>Bacillati</taxon>
        <taxon>Actinomycetota</taxon>
        <taxon>Actinomycetes</taxon>
        <taxon>Bifidobacteriales</taxon>
        <taxon>Bifidobacteriaceae</taxon>
        <taxon>Bifidobacterium</taxon>
    </lineage>
</organism>
<dbReference type="PATRIC" id="fig|1435051.3.peg.1045"/>
<keyword evidence="3" id="KW-1185">Reference proteome</keyword>
<sequence>MTIEKYTGIENFDFQILRLTGELKKRYPTIAEDLETIRQIDHDFETWYQWWSQRAEHYRSIGQFEIAMTYYRASLFYLNFDDTRKQETYLKYRDCLELFHSNDGFQFHRIPYSNGYLPAVFIPKENATKTLLVIGGSDSYMEELVSWFLPLQENVDYNLLLFDGPGQGSVPFQKLYLEADYEKVVKQVLDYFALEEVDAIGLSWGGYFVLKAASREQRINKCIAFDIFYSAMDTLKLQTSPVEYSLLNIGLLLKQKNAHQ</sequence>
<dbReference type="EMBL" id="AZMV01000004">
    <property type="protein sequence ID" value="ETY71567.1"/>
    <property type="molecule type" value="Genomic_DNA"/>
</dbReference>
<dbReference type="InterPro" id="IPR000073">
    <property type="entry name" value="AB_hydrolase_1"/>
</dbReference>
<dbReference type="InterPro" id="IPR029058">
    <property type="entry name" value="AB_hydrolase_fold"/>
</dbReference>
<evidence type="ECO:0000313" key="2">
    <source>
        <dbReference type="EMBL" id="ETY71567.1"/>
    </source>
</evidence>
<dbReference type="AlphaFoldDB" id="W4N933"/>
<gene>
    <name evidence="2" type="ORF">BMOU_1065</name>
</gene>
<name>W4N933_9BIFI</name>
<evidence type="ECO:0000259" key="1">
    <source>
        <dbReference type="Pfam" id="PF00561"/>
    </source>
</evidence>
<protein>
    <submittedName>
        <fullName evidence="2">Hydrolase</fullName>
    </submittedName>
</protein>
<comment type="caution">
    <text evidence="2">The sequence shown here is derived from an EMBL/GenBank/DDBJ whole genome shotgun (WGS) entry which is preliminary data.</text>
</comment>
<reference evidence="2 3" key="1">
    <citation type="journal article" date="2014" name="Genome Announc.">
        <title>The Genome Sequence of Bifidobacterium moukalabense DSM 27321 Highlights the Close Phylogenetic Relatedness with the Bifidobacterium dentium Taxon.</title>
        <authorList>
            <person name="Lugli G.A."/>
            <person name="Duranti S."/>
            <person name="Milani C."/>
            <person name="Turroni F."/>
            <person name="Viappiani A."/>
            <person name="Mangifesta M."/>
            <person name="van Sinderen D."/>
            <person name="Ventura M."/>
        </authorList>
    </citation>
    <scope>NUCLEOTIDE SEQUENCE [LARGE SCALE GENOMIC DNA]</scope>
    <source>
        <strain evidence="2 3">DSM 27321</strain>
    </source>
</reference>
<dbReference type="STRING" id="1435051.BMOU_1065"/>
<dbReference type="SUPFAM" id="SSF53474">
    <property type="entry name" value="alpha/beta-Hydrolases"/>
    <property type="match status" value="1"/>
</dbReference>
<dbReference type="Pfam" id="PF00561">
    <property type="entry name" value="Abhydrolase_1"/>
    <property type="match status" value="1"/>
</dbReference>
<keyword evidence="2" id="KW-0378">Hydrolase</keyword>
<feature type="domain" description="AB hydrolase-1" evidence="1">
    <location>
        <begin position="136"/>
        <end position="227"/>
    </location>
</feature>
<dbReference type="RefSeq" id="WP_200864824.1">
    <property type="nucleotide sequence ID" value="NZ_AZMV01000004.1"/>
</dbReference>
<accession>W4N933</accession>